<reference evidence="2" key="2">
    <citation type="submission" date="2023-06" db="EMBL/GenBank/DDBJ databases">
        <authorList>
            <person name="Ma L."/>
            <person name="Liu K.-W."/>
            <person name="Li Z."/>
            <person name="Hsiao Y.-Y."/>
            <person name="Qi Y."/>
            <person name="Fu T."/>
            <person name="Tang G."/>
            <person name="Zhang D."/>
            <person name="Sun W.-H."/>
            <person name="Liu D.-K."/>
            <person name="Li Y."/>
            <person name="Chen G.-Z."/>
            <person name="Liu X.-D."/>
            <person name="Liao X.-Y."/>
            <person name="Jiang Y.-T."/>
            <person name="Yu X."/>
            <person name="Hao Y."/>
            <person name="Huang J."/>
            <person name="Zhao X.-W."/>
            <person name="Ke S."/>
            <person name="Chen Y.-Y."/>
            <person name="Wu W.-L."/>
            <person name="Hsu J.-L."/>
            <person name="Lin Y.-F."/>
            <person name="Huang M.-D."/>
            <person name="Li C.-Y."/>
            <person name="Huang L."/>
            <person name="Wang Z.-W."/>
            <person name="Zhao X."/>
            <person name="Zhong W.-Y."/>
            <person name="Peng D.-H."/>
            <person name="Ahmad S."/>
            <person name="Lan S."/>
            <person name="Zhang J.-S."/>
            <person name="Tsai W.-C."/>
            <person name="Van De Peer Y."/>
            <person name="Liu Z.-J."/>
        </authorList>
    </citation>
    <scope>NUCLEOTIDE SEQUENCE</scope>
    <source>
        <strain evidence="2">SCP</strain>
        <tissue evidence="2">Leaves</tissue>
    </source>
</reference>
<accession>A0AAV9A5E0</accession>
<evidence type="ECO:0000313" key="3">
    <source>
        <dbReference type="Proteomes" id="UP001179952"/>
    </source>
</evidence>
<reference evidence="2" key="1">
    <citation type="journal article" date="2023" name="Nat. Commun.">
        <title>Diploid and tetraploid genomes of Acorus and the evolution of monocots.</title>
        <authorList>
            <person name="Ma L."/>
            <person name="Liu K.W."/>
            <person name="Li Z."/>
            <person name="Hsiao Y.Y."/>
            <person name="Qi Y."/>
            <person name="Fu T."/>
            <person name="Tang G.D."/>
            <person name="Zhang D."/>
            <person name="Sun W.H."/>
            <person name="Liu D.K."/>
            <person name="Li Y."/>
            <person name="Chen G.Z."/>
            <person name="Liu X.D."/>
            <person name="Liao X.Y."/>
            <person name="Jiang Y.T."/>
            <person name="Yu X."/>
            <person name="Hao Y."/>
            <person name="Huang J."/>
            <person name="Zhao X.W."/>
            <person name="Ke S."/>
            <person name="Chen Y.Y."/>
            <person name="Wu W.L."/>
            <person name="Hsu J.L."/>
            <person name="Lin Y.F."/>
            <person name="Huang M.D."/>
            <person name="Li C.Y."/>
            <person name="Huang L."/>
            <person name="Wang Z.W."/>
            <person name="Zhao X."/>
            <person name="Zhong W.Y."/>
            <person name="Peng D.H."/>
            <person name="Ahmad S."/>
            <person name="Lan S."/>
            <person name="Zhang J.S."/>
            <person name="Tsai W.C."/>
            <person name="Van de Peer Y."/>
            <person name="Liu Z.J."/>
        </authorList>
    </citation>
    <scope>NUCLEOTIDE SEQUENCE</scope>
    <source>
        <strain evidence="2">SCP</strain>
    </source>
</reference>
<evidence type="ECO:0000313" key="2">
    <source>
        <dbReference type="EMBL" id="KAK1259350.1"/>
    </source>
</evidence>
<name>A0AAV9A5E0_ACOGR</name>
<keyword evidence="1" id="KW-1133">Transmembrane helix</keyword>
<keyword evidence="1" id="KW-0812">Transmembrane</keyword>
<feature type="transmembrane region" description="Helical" evidence="1">
    <location>
        <begin position="88"/>
        <end position="109"/>
    </location>
</feature>
<proteinExistence type="predicted"/>
<dbReference type="Proteomes" id="UP001179952">
    <property type="component" value="Unassembled WGS sequence"/>
</dbReference>
<dbReference type="EMBL" id="JAUJYN010000012">
    <property type="protein sequence ID" value="KAK1259350.1"/>
    <property type="molecule type" value="Genomic_DNA"/>
</dbReference>
<gene>
    <name evidence="2" type="ORF">QJS04_geneDACA021924</name>
</gene>
<keyword evidence="1" id="KW-0472">Membrane</keyword>
<comment type="caution">
    <text evidence="2">The sequence shown here is derived from an EMBL/GenBank/DDBJ whole genome shotgun (WGS) entry which is preliminary data.</text>
</comment>
<dbReference type="AlphaFoldDB" id="A0AAV9A5E0"/>
<dbReference type="PANTHER" id="PTHR46610:SF20">
    <property type="entry name" value="OS05G0181300 PROTEIN"/>
    <property type="match status" value="1"/>
</dbReference>
<feature type="transmembrane region" description="Helical" evidence="1">
    <location>
        <begin position="63"/>
        <end position="82"/>
    </location>
</feature>
<organism evidence="2 3">
    <name type="scientific">Acorus gramineus</name>
    <name type="common">Dwarf sweet flag</name>
    <dbReference type="NCBI Taxonomy" id="55184"/>
    <lineage>
        <taxon>Eukaryota</taxon>
        <taxon>Viridiplantae</taxon>
        <taxon>Streptophyta</taxon>
        <taxon>Embryophyta</taxon>
        <taxon>Tracheophyta</taxon>
        <taxon>Spermatophyta</taxon>
        <taxon>Magnoliopsida</taxon>
        <taxon>Liliopsida</taxon>
        <taxon>Acoraceae</taxon>
        <taxon>Acorus</taxon>
    </lineage>
</organism>
<protein>
    <submittedName>
        <fullName evidence="2">Uncharacterized protein</fullName>
    </submittedName>
</protein>
<dbReference type="Pfam" id="PF20100">
    <property type="entry name" value="DUF6490"/>
    <property type="match status" value="1"/>
</dbReference>
<evidence type="ECO:0000256" key="1">
    <source>
        <dbReference type="SAM" id="Phobius"/>
    </source>
</evidence>
<feature type="transmembrane region" description="Helical" evidence="1">
    <location>
        <begin position="23"/>
        <end position="43"/>
    </location>
</feature>
<dbReference type="PANTHER" id="PTHR46610">
    <property type="entry name" value="OS05G0181300 PROTEIN"/>
    <property type="match status" value="1"/>
</dbReference>
<dbReference type="InterPro" id="IPR045501">
    <property type="entry name" value="DUF6490"/>
</dbReference>
<keyword evidence="3" id="KW-1185">Reference proteome</keyword>
<sequence>MAINILMLTFFSMIAAYRAKGDLWVITFVVSVYTMLVLLFWCLNASKMVPEDSKAKKTYRVRIWSLGALLNIMFSYKVFTILPLAMAFIIWVAMASLAILTTFYAFFVCKDDNKDNESFCEEFNECC</sequence>